<dbReference type="Proteomes" id="UP001152795">
    <property type="component" value="Unassembled WGS sequence"/>
</dbReference>
<comment type="caution">
    <text evidence="1">The sequence shown here is derived from an EMBL/GenBank/DDBJ whole genome shotgun (WGS) entry which is preliminary data.</text>
</comment>
<reference evidence="1" key="1">
    <citation type="submission" date="2020-04" db="EMBL/GenBank/DDBJ databases">
        <authorList>
            <person name="Alioto T."/>
            <person name="Alioto T."/>
            <person name="Gomez Garrido J."/>
        </authorList>
    </citation>
    <scope>NUCLEOTIDE SEQUENCE</scope>
    <source>
        <strain evidence="1">A484AB</strain>
    </source>
</reference>
<gene>
    <name evidence="1" type="ORF">PACLA_8A004848</name>
</gene>
<protein>
    <submittedName>
        <fullName evidence="1">Uncharacterized protein</fullName>
    </submittedName>
</protein>
<proteinExistence type="predicted"/>
<evidence type="ECO:0000313" key="1">
    <source>
        <dbReference type="EMBL" id="CAB4032993.1"/>
    </source>
</evidence>
<name>A0A6S7KZB8_PARCT</name>
<dbReference type="EMBL" id="CACRXK020018865">
    <property type="protein sequence ID" value="CAB4032993.1"/>
    <property type="molecule type" value="Genomic_DNA"/>
</dbReference>
<evidence type="ECO:0000313" key="2">
    <source>
        <dbReference type="Proteomes" id="UP001152795"/>
    </source>
</evidence>
<accession>A0A6S7KZB8</accession>
<keyword evidence="2" id="KW-1185">Reference proteome</keyword>
<dbReference type="AlphaFoldDB" id="A0A6S7KZB8"/>
<sequence>MDSSTPARICRKLAKFPAWRTVATQRTYSAQQNMDAEAAKQTEHEDVYDLGRQRNKLEGMVNDESITVLREYQDGTTTYREYKRLASKFNIDLPEPPLEQSMDSKQKAEFFFKQIDKVEKSIIENKPKNMIDLYSTATAVEKLRKNILEVSTGVKSVKQSAENLEIDINDELKQLENYYLYDFDTGCIDEIKKKLCKVTQSQAARRSEVDQNRIITDEYWAVSLVRLPDTCNNQHAFIVLEGKIGNKSIIWFADFVANNMDLSPDGMRDGKVRIYKYKSEGAVGSSGKLLFRCPRRMLRIRKRTRLIHQTWHIPQPTAEKLMQKIKAQQKNPPQYNPLGKSALAASLGTSSGHNCFTFAREMLLDVDDEYIKIPQDNLDKWIGSLPSRFLVNGRKWTRLFTFIAAAGAVMAYSFLKL</sequence>
<organism evidence="1 2">
    <name type="scientific">Paramuricea clavata</name>
    <name type="common">Red gorgonian</name>
    <name type="synonym">Violescent sea-whip</name>
    <dbReference type="NCBI Taxonomy" id="317549"/>
    <lineage>
        <taxon>Eukaryota</taxon>
        <taxon>Metazoa</taxon>
        <taxon>Cnidaria</taxon>
        <taxon>Anthozoa</taxon>
        <taxon>Octocorallia</taxon>
        <taxon>Malacalcyonacea</taxon>
        <taxon>Plexauridae</taxon>
        <taxon>Paramuricea</taxon>
    </lineage>
</organism>